<keyword evidence="3" id="KW-1185">Reference proteome</keyword>
<dbReference type="GO" id="GO:0005975">
    <property type="term" value="P:carbohydrate metabolic process"/>
    <property type="evidence" value="ECO:0007669"/>
    <property type="project" value="InterPro"/>
</dbReference>
<accession>A0A6C2U068</accession>
<dbReference type="PANTHER" id="PTHR34987">
    <property type="entry name" value="C, PUTATIVE (AFU_ORTHOLOGUE AFUA_3G02880)-RELATED"/>
    <property type="match status" value="1"/>
</dbReference>
<dbReference type="InterPro" id="IPR035396">
    <property type="entry name" value="Bac_rhamnosid6H"/>
</dbReference>
<dbReference type="PANTHER" id="PTHR34987:SF2">
    <property type="entry name" value="B, PUTATIVE (AFU_ORTHOLOGUE AFUA_7G05040)-RELATED"/>
    <property type="match status" value="1"/>
</dbReference>
<proteinExistence type="predicted"/>
<dbReference type="Gene3D" id="1.50.10.10">
    <property type="match status" value="1"/>
</dbReference>
<dbReference type="RefSeq" id="WP_136078607.1">
    <property type="nucleotide sequence ID" value="NZ_CAAHFG010000001.1"/>
</dbReference>
<organism evidence="2 3">
    <name type="scientific">Pontiella desulfatans</name>
    <dbReference type="NCBI Taxonomy" id="2750659"/>
    <lineage>
        <taxon>Bacteria</taxon>
        <taxon>Pseudomonadati</taxon>
        <taxon>Kiritimatiellota</taxon>
        <taxon>Kiritimatiellia</taxon>
        <taxon>Kiritimatiellales</taxon>
        <taxon>Pontiellaceae</taxon>
        <taxon>Pontiella</taxon>
    </lineage>
</organism>
<feature type="domain" description="Alpha-L-rhamnosidase six-hairpin glycosidase" evidence="1">
    <location>
        <begin position="350"/>
        <end position="517"/>
    </location>
</feature>
<dbReference type="InterPro" id="IPR012341">
    <property type="entry name" value="6hp_glycosidase-like_sf"/>
</dbReference>
<dbReference type="SUPFAM" id="SSF48208">
    <property type="entry name" value="Six-hairpin glycosidases"/>
    <property type="match status" value="1"/>
</dbReference>
<evidence type="ECO:0000259" key="1">
    <source>
        <dbReference type="Pfam" id="PF17389"/>
    </source>
</evidence>
<evidence type="ECO:0000313" key="2">
    <source>
        <dbReference type="EMBL" id="VGO12991.1"/>
    </source>
</evidence>
<evidence type="ECO:0000313" key="3">
    <source>
        <dbReference type="Proteomes" id="UP000366872"/>
    </source>
</evidence>
<name>A0A6C2U068_PONDE</name>
<dbReference type="Gene3D" id="2.60.120.260">
    <property type="entry name" value="Galactose-binding domain-like"/>
    <property type="match status" value="2"/>
</dbReference>
<dbReference type="InterPro" id="IPR008928">
    <property type="entry name" value="6-hairpin_glycosidase_sf"/>
</dbReference>
<reference evidence="2 3" key="1">
    <citation type="submission" date="2019-04" db="EMBL/GenBank/DDBJ databases">
        <authorList>
            <person name="Van Vliet M D."/>
        </authorList>
    </citation>
    <scope>NUCLEOTIDE SEQUENCE [LARGE SCALE GENOMIC DNA]</scope>
    <source>
        <strain evidence="2 3">F1</strain>
    </source>
</reference>
<gene>
    <name evidence="2" type="ORF">PDESU_01545</name>
</gene>
<sequence>MNTFFKQAQPVWPEGMETTKNIHVEFFADFQCLENQLVELHVTGSTIYRVMLNGQFVHHGPARGPHGFYRVDELDLSDRVQVGENDLSIEVAGYNCNSYAYPNQPSFCQAELRVGGDVVAATGGSGFSGAVLSSRIQHVERYGYQRPFLEAYRLPGVREEMPLAVQVDKPLLPRHVVLPDYDVVTAGERIDAGSVEVVEREVDRSEFGWMIDANYSVLESFHPTQFEVDVLQLHQSCTCSQGSGASVNRYELWDLGINLTGFVRCTVSCQEPIRLMVLFDEVLTEGDIDLTRNDCLSLVYFELQPGNHALESLEPYTGRYLKVVVLDGEAEVSELGMREYVNPEASDIVLESPDPDLNRLFEAGRQTFRQNAVDIYMDCPGRERAGWLCDSFFTGRVEPLLCGSSRVERSFIENYTLPDSFARLPKGMLPMCYPSDSSDGRYIPQWSLWLILEAEEYLQRTGDNELIELLQPRIETLLAFFKPYENECGLLERLPSWNFVEWSKANTLLMDINYPTNMLYAKALDVAGKLYDNEQWCAQSAALHESIREQSFNGTYFVDNAVRDLIGIPILSGESTEVCQYYAFFFGTASPDEFSNLWNFLLSEAGPNRSETNPLHPANAFIGYYLRMELLSLHGEVAQLLQEMKEFFLPMVDATGTLWEHRDTRASCNHGFASYLCVLLDRHRHEITTPA</sequence>
<dbReference type="Pfam" id="PF17389">
    <property type="entry name" value="Bac_rhamnosid6H"/>
    <property type="match status" value="1"/>
</dbReference>
<dbReference type="EMBL" id="CAAHFG010000001">
    <property type="protein sequence ID" value="VGO12991.1"/>
    <property type="molecule type" value="Genomic_DNA"/>
</dbReference>
<dbReference type="AlphaFoldDB" id="A0A6C2U068"/>
<dbReference type="Proteomes" id="UP000366872">
    <property type="component" value="Unassembled WGS sequence"/>
</dbReference>
<protein>
    <recommendedName>
        <fullName evidence="1">Alpha-L-rhamnosidase six-hairpin glycosidase domain-containing protein</fullName>
    </recommendedName>
</protein>